<accession>A0A9P4R3W0</accession>
<dbReference type="GO" id="GO:0043022">
    <property type="term" value="F:ribosome binding"/>
    <property type="evidence" value="ECO:0007669"/>
    <property type="project" value="InterPro"/>
</dbReference>
<evidence type="ECO:0000313" key="3">
    <source>
        <dbReference type="Proteomes" id="UP000799444"/>
    </source>
</evidence>
<feature type="compositionally biased region" description="Low complexity" evidence="1">
    <location>
        <begin position="45"/>
        <end position="65"/>
    </location>
</feature>
<dbReference type="InterPro" id="IPR037653">
    <property type="entry name" value="Cbp6"/>
</dbReference>
<dbReference type="OrthoDB" id="2107880at2759"/>
<feature type="region of interest" description="Disordered" evidence="1">
    <location>
        <begin position="42"/>
        <end position="65"/>
    </location>
</feature>
<proteinExistence type="predicted"/>
<organism evidence="2 3">
    <name type="scientific">Polyplosphaeria fusca</name>
    <dbReference type="NCBI Taxonomy" id="682080"/>
    <lineage>
        <taxon>Eukaryota</taxon>
        <taxon>Fungi</taxon>
        <taxon>Dikarya</taxon>
        <taxon>Ascomycota</taxon>
        <taxon>Pezizomycotina</taxon>
        <taxon>Dothideomycetes</taxon>
        <taxon>Pleosporomycetidae</taxon>
        <taxon>Pleosporales</taxon>
        <taxon>Tetraplosphaeriaceae</taxon>
        <taxon>Polyplosphaeria</taxon>
    </lineage>
</organism>
<sequence length="143" mass="15998">MSTATIAFHYKRLLTLWPKDPLRPNLPFQKPIEFRATRFAEAHAPKTAPASPTPAPTAQSAKATAAPLAAANVSSQTELKNINALYSLLDNRYTKLYPTSAAMLNPKGNPEYYEKLLADIAEAPNRSWIKAKWENLKMKVRFK</sequence>
<dbReference type="Proteomes" id="UP000799444">
    <property type="component" value="Unassembled WGS sequence"/>
</dbReference>
<evidence type="ECO:0000313" key="2">
    <source>
        <dbReference type="EMBL" id="KAF2738279.1"/>
    </source>
</evidence>
<evidence type="ECO:0000256" key="1">
    <source>
        <dbReference type="SAM" id="MobiDB-lite"/>
    </source>
</evidence>
<name>A0A9P4R3W0_9PLEO</name>
<dbReference type="Pfam" id="PF20180">
    <property type="entry name" value="UQCC2_CBP6"/>
    <property type="match status" value="1"/>
</dbReference>
<gene>
    <name evidence="2" type="ORF">EJ04DRAFT_509696</name>
</gene>
<dbReference type="PANTHER" id="PTHR28250">
    <property type="entry name" value="CYTOCHROME B PRE-MRNA-PROCESSING PROTEIN 6"/>
    <property type="match status" value="1"/>
</dbReference>
<dbReference type="GO" id="GO:0061671">
    <property type="term" value="C:Cbp3p-Cbp6 complex"/>
    <property type="evidence" value="ECO:0007669"/>
    <property type="project" value="InterPro"/>
</dbReference>
<dbReference type="AlphaFoldDB" id="A0A9P4R3W0"/>
<comment type="caution">
    <text evidence="2">The sequence shown here is derived from an EMBL/GenBank/DDBJ whole genome shotgun (WGS) entry which is preliminary data.</text>
</comment>
<keyword evidence="3" id="KW-1185">Reference proteome</keyword>
<dbReference type="EMBL" id="ML996110">
    <property type="protein sequence ID" value="KAF2738279.1"/>
    <property type="molecule type" value="Genomic_DNA"/>
</dbReference>
<dbReference type="PANTHER" id="PTHR28250:SF1">
    <property type="entry name" value="CYTOCHROME B PRE-MRNA-PROCESSING PROTEIN 6"/>
    <property type="match status" value="1"/>
</dbReference>
<protein>
    <submittedName>
        <fullName evidence="2">Uncharacterized protein</fullName>
    </submittedName>
</protein>
<reference evidence="2" key="1">
    <citation type="journal article" date="2020" name="Stud. Mycol.">
        <title>101 Dothideomycetes genomes: a test case for predicting lifestyles and emergence of pathogens.</title>
        <authorList>
            <person name="Haridas S."/>
            <person name="Albert R."/>
            <person name="Binder M."/>
            <person name="Bloem J."/>
            <person name="Labutti K."/>
            <person name="Salamov A."/>
            <person name="Andreopoulos B."/>
            <person name="Baker S."/>
            <person name="Barry K."/>
            <person name="Bills G."/>
            <person name="Bluhm B."/>
            <person name="Cannon C."/>
            <person name="Castanera R."/>
            <person name="Culley D."/>
            <person name="Daum C."/>
            <person name="Ezra D."/>
            <person name="Gonzalez J."/>
            <person name="Henrissat B."/>
            <person name="Kuo A."/>
            <person name="Liang C."/>
            <person name="Lipzen A."/>
            <person name="Lutzoni F."/>
            <person name="Magnuson J."/>
            <person name="Mondo S."/>
            <person name="Nolan M."/>
            <person name="Ohm R."/>
            <person name="Pangilinan J."/>
            <person name="Park H.-J."/>
            <person name="Ramirez L."/>
            <person name="Alfaro M."/>
            <person name="Sun H."/>
            <person name="Tritt A."/>
            <person name="Yoshinaga Y."/>
            <person name="Zwiers L.-H."/>
            <person name="Turgeon B."/>
            <person name="Goodwin S."/>
            <person name="Spatafora J."/>
            <person name="Crous P."/>
            <person name="Grigoriev I."/>
        </authorList>
    </citation>
    <scope>NUCLEOTIDE SEQUENCE</scope>
    <source>
        <strain evidence="2">CBS 125425</strain>
    </source>
</reference>
<dbReference type="GO" id="GO:0034551">
    <property type="term" value="P:mitochondrial respiratory chain complex III assembly"/>
    <property type="evidence" value="ECO:0007669"/>
    <property type="project" value="TreeGrafter"/>
</dbReference>